<keyword evidence="4 5" id="KW-0472">Membrane</keyword>
<keyword evidence="3 5" id="KW-1133">Transmembrane helix</keyword>
<proteinExistence type="predicted"/>
<evidence type="ECO:0000256" key="3">
    <source>
        <dbReference type="ARBA" id="ARBA00022989"/>
    </source>
</evidence>
<protein>
    <submittedName>
        <fullName evidence="6">DUF1656 domain-containing protein</fullName>
    </submittedName>
</protein>
<evidence type="ECO:0000256" key="4">
    <source>
        <dbReference type="ARBA" id="ARBA00023136"/>
    </source>
</evidence>
<evidence type="ECO:0000256" key="5">
    <source>
        <dbReference type="SAM" id="Phobius"/>
    </source>
</evidence>
<keyword evidence="2 5" id="KW-0812">Transmembrane</keyword>
<name>A0AAU8BT61_9VIBR</name>
<feature type="transmembrane region" description="Helical" evidence="5">
    <location>
        <begin position="12"/>
        <end position="34"/>
    </location>
</feature>
<evidence type="ECO:0000256" key="2">
    <source>
        <dbReference type="ARBA" id="ARBA00022692"/>
    </source>
</evidence>
<dbReference type="InterPro" id="IPR012451">
    <property type="entry name" value="DUF1656"/>
</dbReference>
<feature type="transmembrane region" description="Helical" evidence="5">
    <location>
        <begin position="41"/>
        <end position="64"/>
    </location>
</feature>
<dbReference type="Pfam" id="PF07869">
    <property type="entry name" value="DUF1656"/>
    <property type="match status" value="1"/>
</dbReference>
<sequence>MPHEFTLGEVYLPPLLFIAFIAYLITNGLVIATAKLGGNRWIAIPAIFELSLFVLVSAFIGLFIPFV</sequence>
<keyword evidence="1" id="KW-1003">Cell membrane</keyword>
<dbReference type="KEGG" id="vck:PG915_18460"/>
<reference evidence="6" key="1">
    <citation type="submission" date="2023-01" db="EMBL/GenBank/DDBJ databases">
        <title>Vibrio sp. CB1-14 genome sequencing.</title>
        <authorList>
            <person name="Otstavnykh N."/>
            <person name="Isaeva M."/>
            <person name="Meleshko D."/>
        </authorList>
    </citation>
    <scope>NUCLEOTIDE SEQUENCE</scope>
    <source>
        <strain evidence="6">CB1-14</strain>
    </source>
</reference>
<evidence type="ECO:0000256" key="1">
    <source>
        <dbReference type="ARBA" id="ARBA00022475"/>
    </source>
</evidence>
<dbReference type="EMBL" id="CP115921">
    <property type="protein sequence ID" value="XCD18732.1"/>
    <property type="molecule type" value="Genomic_DNA"/>
</dbReference>
<organism evidence="6">
    <name type="scientific">Vibrio chaetopteri</name>
    <dbReference type="NCBI Taxonomy" id="3016528"/>
    <lineage>
        <taxon>Bacteria</taxon>
        <taxon>Pseudomonadati</taxon>
        <taxon>Pseudomonadota</taxon>
        <taxon>Gammaproteobacteria</taxon>
        <taxon>Vibrionales</taxon>
        <taxon>Vibrionaceae</taxon>
        <taxon>Vibrio</taxon>
    </lineage>
</organism>
<gene>
    <name evidence="6" type="ORF">PG915_18460</name>
</gene>
<dbReference type="RefSeq" id="WP_353499873.1">
    <property type="nucleotide sequence ID" value="NZ_CP115921.1"/>
</dbReference>
<dbReference type="AlphaFoldDB" id="A0AAU8BT61"/>
<accession>A0AAU8BT61</accession>
<evidence type="ECO:0000313" key="6">
    <source>
        <dbReference type="EMBL" id="XCD18732.1"/>
    </source>
</evidence>